<keyword evidence="6" id="KW-0423">Lactose metabolism</keyword>
<name>A0A1H9ZWC8_9FIRM</name>
<keyword evidence="5 6" id="KW-0067">ATP-binding</keyword>
<dbReference type="GO" id="GO:0005829">
    <property type="term" value="C:cytosol"/>
    <property type="evidence" value="ECO:0007669"/>
    <property type="project" value="TreeGrafter"/>
</dbReference>
<evidence type="ECO:0000313" key="8">
    <source>
        <dbReference type="EMBL" id="SES86097.1"/>
    </source>
</evidence>
<dbReference type="NCBIfam" id="TIGR03828">
    <property type="entry name" value="pfkB"/>
    <property type="match status" value="1"/>
</dbReference>
<evidence type="ECO:0000256" key="2">
    <source>
        <dbReference type="ARBA" id="ARBA00022679"/>
    </source>
</evidence>
<dbReference type="GO" id="GO:0005524">
    <property type="term" value="F:ATP binding"/>
    <property type="evidence" value="ECO:0007669"/>
    <property type="project" value="UniProtKB-KW"/>
</dbReference>
<dbReference type="EMBL" id="FOIF01000014">
    <property type="protein sequence ID" value="SES86097.1"/>
    <property type="molecule type" value="Genomic_DNA"/>
</dbReference>
<dbReference type="OrthoDB" id="9801219at2"/>
<evidence type="ECO:0000256" key="5">
    <source>
        <dbReference type="ARBA" id="ARBA00022840"/>
    </source>
</evidence>
<keyword evidence="4 8" id="KW-0418">Kinase</keyword>
<evidence type="ECO:0000256" key="1">
    <source>
        <dbReference type="ARBA" id="ARBA00005380"/>
    </source>
</evidence>
<reference evidence="9" key="1">
    <citation type="submission" date="2016-10" db="EMBL/GenBank/DDBJ databases">
        <authorList>
            <person name="Varghese N."/>
            <person name="Submissions S."/>
        </authorList>
    </citation>
    <scope>NUCLEOTIDE SEQUENCE [LARGE SCALE GENOMIC DNA]</scope>
    <source>
        <strain evidence="9">DSM 13577</strain>
    </source>
</reference>
<dbReference type="PANTHER" id="PTHR46566">
    <property type="entry name" value="1-PHOSPHOFRUCTOKINASE-RELATED"/>
    <property type="match status" value="1"/>
</dbReference>
<protein>
    <recommendedName>
        <fullName evidence="6">Tagatose-6-phosphate kinase</fullName>
        <ecNumber evidence="6">2.7.1.144</ecNumber>
    </recommendedName>
</protein>
<dbReference type="Gene3D" id="3.40.1190.20">
    <property type="match status" value="1"/>
</dbReference>
<evidence type="ECO:0000256" key="4">
    <source>
        <dbReference type="ARBA" id="ARBA00022777"/>
    </source>
</evidence>
<dbReference type="PANTHER" id="PTHR46566:SF2">
    <property type="entry name" value="ATP-DEPENDENT 6-PHOSPHOFRUCTOKINASE ISOZYME 2"/>
    <property type="match status" value="1"/>
</dbReference>
<keyword evidence="3 6" id="KW-0547">Nucleotide-binding</keyword>
<dbReference type="UniPathway" id="UPA00704">
    <property type="reaction ID" value="UER00715"/>
</dbReference>
<dbReference type="SUPFAM" id="SSF53613">
    <property type="entry name" value="Ribokinase-like"/>
    <property type="match status" value="1"/>
</dbReference>
<evidence type="ECO:0000313" key="9">
    <source>
        <dbReference type="Proteomes" id="UP000243819"/>
    </source>
</evidence>
<dbReference type="PIRSF" id="PIRSF000535">
    <property type="entry name" value="1PFK/6PFK/LacC"/>
    <property type="match status" value="1"/>
</dbReference>
<dbReference type="InterPro" id="IPR017583">
    <property type="entry name" value="Tagatose/fructose_Pkinase"/>
</dbReference>
<dbReference type="STRING" id="1120990.SAMN03080614_101415"/>
<accession>A0A1H9ZWC8</accession>
<comment type="pathway">
    <text evidence="6">Carbohydrate metabolism; D-tagatose 6-phosphate degradation; D-glyceraldehyde 3-phosphate and glycerone phosphate from D-tagatose 6-phosphate: step 1/2.</text>
</comment>
<dbReference type="InterPro" id="IPR022463">
    <property type="entry name" value="1-PFruKinase"/>
</dbReference>
<dbReference type="InterPro" id="IPR029056">
    <property type="entry name" value="Ribokinase-like"/>
</dbReference>
<comment type="similarity">
    <text evidence="1">Belongs to the carbohydrate kinase pfkB family.</text>
</comment>
<keyword evidence="9" id="KW-1185">Reference proteome</keyword>
<dbReference type="GO" id="GO:0009024">
    <property type="term" value="F:tagatose-6-phosphate kinase activity"/>
    <property type="evidence" value="ECO:0007669"/>
    <property type="project" value="UniProtKB-EC"/>
</dbReference>
<evidence type="ECO:0000256" key="6">
    <source>
        <dbReference type="PIRNR" id="PIRNR000535"/>
    </source>
</evidence>
<keyword evidence="2 6" id="KW-0808">Transferase</keyword>
<dbReference type="EC" id="2.7.1.144" evidence="6"/>
<dbReference type="CDD" id="cd01164">
    <property type="entry name" value="FruK_PfkB_like"/>
    <property type="match status" value="1"/>
</dbReference>
<gene>
    <name evidence="8" type="ORF">SAMN03080614_101415</name>
</gene>
<dbReference type="Pfam" id="PF00294">
    <property type="entry name" value="PfkB"/>
    <property type="match status" value="1"/>
</dbReference>
<sequence length="312" mass="34132">MITTVTLNPAVDITIEIDEFKLGSVNRATSKRKDPGGKGINVSRVINNLKEKTTAIGFIGGKNGEFILDYLNRENISHDFVLIDSETRENIKIVDRLNRVFTDINLNGEGVSSQYRVCIIEKVKKWAAKSTVLVFSGSIPKGINHGIYRELIEVANGFNCKTILDAEGLAFEEGISSKPYLVKPNIDELEQTFKVKLNTPKEVIEFCKDKLISQGVEITVVSMGEKGAIAVTKNQSYYAQPLDLDVKSTVGAGDSMVGMLSIALHRGYSLEKALKLASAAAAASITKPGTVLANFEDIDVYEKEIKIIKMGV</sequence>
<dbReference type="NCBIfam" id="TIGR03168">
    <property type="entry name" value="1-PFK"/>
    <property type="match status" value="1"/>
</dbReference>
<dbReference type="GO" id="GO:0005988">
    <property type="term" value="P:lactose metabolic process"/>
    <property type="evidence" value="ECO:0007669"/>
    <property type="project" value="UniProtKB-KW"/>
</dbReference>
<comment type="similarity">
    <text evidence="6">Belongs to the carbohydrate kinase PfkB family. LacC subfamily.</text>
</comment>
<organism evidence="8 9">
    <name type="scientific">Anaerobranca gottschalkii DSM 13577</name>
    <dbReference type="NCBI Taxonomy" id="1120990"/>
    <lineage>
        <taxon>Bacteria</taxon>
        <taxon>Bacillati</taxon>
        <taxon>Bacillota</taxon>
        <taxon>Clostridia</taxon>
        <taxon>Eubacteriales</taxon>
        <taxon>Proteinivoracaceae</taxon>
        <taxon>Anaerobranca</taxon>
    </lineage>
</organism>
<evidence type="ECO:0000259" key="7">
    <source>
        <dbReference type="Pfam" id="PF00294"/>
    </source>
</evidence>
<evidence type="ECO:0000256" key="3">
    <source>
        <dbReference type="ARBA" id="ARBA00022741"/>
    </source>
</evidence>
<dbReference type="GO" id="GO:0008662">
    <property type="term" value="F:1-phosphofructokinase activity"/>
    <property type="evidence" value="ECO:0007669"/>
    <property type="project" value="InterPro"/>
</dbReference>
<proteinExistence type="inferred from homology"/>
<dbReference type="GO" id="GO:0016052">
    <property type="term" value="P:carbohydrate catabolic process"/>
    <property type="evidence" value="ECO:0007669"/>
    <property type="project" value="UniProtKB-ARBA"/>
</dbReference>
<feature type="domain" description="Carbohydrate kinase PfkB" evidence="7">
    <location>
        <begin position="6"/>
        <end position="292"/>
    </location>
</feature>
<dbReference type="GO" id="GO:0044281">
    <property type="term" value="P:small molecule metabolic process"/>
    <property type="evidence" value="ECO:0007669"/>
    <property type="project" value="UniProtKB-ARBA"/>
</dbReference>
<comment type="catalytic activity">
    <reaction evidence="6">
        <text>D-tagatofuranose 6-phosphate + ATP = D-tagatofuranose 1,6-bisphosphate + ADP + H(+)</text>
        <dbReference type="Rhea" id="RHEA:12420"/>
        <dbReference type="ChEBI" id="CHEBI:15378"/>
        <dbReference type="ChEBI" id="CHEBI:30616"/>
        <dbReference type="ChEBI" id="CHEBI:58694"/>
        <dbReference type="ChEBI" id="CHEBI:58695"/>
        <dbReference type="ChEBI" id="CHEBI:456216"/>
        <dbReference type="EC" id="2.7.1.144"/>
    </reaction>
</comment>
<dbReference type="RefSeq" id="WP_091349958.1">
    <property type="nucleotide sequence ID" value="NZ_FOIF01000014.1"/>
</dbReference>
<dbReference type="Proteomes" id="UP000243819">
    <property type="component" value="Unassembled WGS sequence"/>
</dbReference>
<dbReference type="AlphaFoldDB" id="A0A1H9ZWC8"/>
<dbReference type="GO" id="GO:2001059">
    <property type="term" value="P:D-tagatose 6-phosphate catabolic process"/>
    <property type="evidence" value="ECO:0007669"/>
    <property type="project" value="UniProtKB-UniPathway"/>
</dbReference>
<dbReference type="FunFam" id="3.40.1190.20:FF:000001">
    <property type="entry name" value="Phosphofructokinase"/>
    <property type="match status" value="1"/>
</dbReference>
<dbReference type="InterPro" id="IPR011611">
    <property type="entry name" value="PfkB_dom"/>
</dbReference>